<keyword evidence="7 10" id="KW-0949">S-adenosyl-L-methionine</keyword>
<evidence type="ECO:0000256" key="2">
    <source>
        <dbReference type="ARBA" id="ARBA00005369"/>
    </source>
</evidence>
<reference evidence="11 12" key="1">
    <citation type="submission" date="2019-01" db="EMBL/GenBank/DDBJ databases">
        <title>Draft genome sequence of Psathyrella aberdarensis IHI B618.</title>
        <authorList>
            <person name="Buettner E."/>
            <person name="Kellner H."/>
        </authorList>
    </citation>
    <scope>NUCLEOTIDE SEQUENCE [LARGE SCALE GENOMIC DNA]</scope>
    <source>
        <strain evidence="11 12">IHI B618</strain>
    </source>
</reference>
<comment type="subcellular location">
    <subcellularLocation>
        <location evidence="1">Cytoplasm</location>
        <location evidence="1">Cytosol</location>
    </subcellularLocation>
</comment>
<dbReference type="PROSITE" id="PS01279">
    <property type="entry name" value="PCMT"/>
    <property type="match status" value="1"/>
</dbReference>
<comment type="caution">
    <text evidence="11">The sequence shown here is derived from an EMBL/GenBank/DDBJ whole genome shotgun (WGS) entry which is preliminary data.</text>
</comment>
<dbReference type="OrthoDB" id="73890at2759"/>
<dbReference type="CDD" id="cd02440">
    <property type="entry name" value="AdoMet_MTases"/>
    <property type="match status" value="1"/>
</dbReference>
<dbReference type="PANTHER" id="PTHR11579">
    <property type="entry name" value="PROTEIN-L-ISOASPARTATE O-METHYLTRANSFERASE"/>
    <property type="match status" value="1"/>
</dbReference>
<dbReference type="InterPro" id="IPR000682">
    <property type="entry name" value="PCMT"/>
</dbReference>
<dbReference type="GO" id="GO:0005829">
    <property type="term" value="C:cytosol"/>
    <property type="evidence" value="ECO:0007669"/>
    <property type="project" value="UniProtKB-SubCell"/>
</dbReference>
<comment type="subunit">
    <text evidence="3">Monomer.</text>
</comment>
<evidence type="ECO:0000256" key="9">
    <source>
        <dbReference type="ARBA" id="ARBA00054057"/>
    </source>
</evidence>
<name>A0A4Q2DU81_9AGAR</name>
<keyword evidence="5 10" id="KW-0489">Methyltransferase</keyword>
<dbReference type="STRING" id="2316362.A0A4Q2DU81"/>
<dbReference type="PANTHER" id="PTHR11579:SF0">
    <property type="entry name" value="PROTEIN-L-ISOASPARTATE(D-ASPARTATE) O-METHYLTRANSFERASE"/>
    <property type="match status" value="1"/>
</dbReference>
<comment type="catalytic activity">
    <reaction evidence="8">
        <text>[protein]-L-isoaspartate + S-adenosyl-L-methionine = [protein]-L-isoaspartate alpha-methyl ester + S-adenosyl-L-homocysteine</text>
        <dbReference type="Rhea" id="RHEA:12705"/>
        <dbReference type="Rhea" id="RHEA-COMP:12143"/>
        <dbReference type="Rhea" id="RHEA-COMP:12144"/>
        <dbReference type="ChEBI" id="CHEBI:57856"/>
        <dbReference type="ChEBI" id="CHEBI:59789"/>
        <dbReference type="ChEBI" id="CHEBI:90596"/>
        <dbReference type="ChEBI" id="CHEBI:90598"/>
        <dbReference type="EC" id="2.1.1.77"/>
    </reaction>
    <physiologicalReaction direction="left-to-right" evidence="8">
        <dbReference type="Rhea" id="RHEA:12706"/>
    </physiologicalReaction>
</comment>
<keyword evidence="4" id="KW-0963">Cytoplasm</keyword>
<proteinExistence type="inferred from homology"/>
<evidence type="ECO:0000256" key="1">
    <source>
        <dbReference type="ARBA" id="ARBA00004514"/>
    </source>
</evidence>
<dbReference type="InterPro" id="IPR029063">
    <property type="entry name" value="SAM-dependent_MTases_sf"/>
</dbReference>
<evidence type="ECO:0000256" key="3">
    <source>
        <dbReference type="ARBA" id="ARBA00011245"/>
    </source>
</evidence>
<protein>
    <recommendedName>
        <fullName evidence="10">Protein-L-isoaspartate O-methyltransferase</fullName>
        <ecNumber evidence="10">2.1.1.77</ecNumber>
    </recommendedName>
</protein>
<dbReference type="EC" id="2.1.1.77" evidence="10"/>
<evidence type="ECO:0000313" key="12">
    <source>
        <dbReference type="Proteomes" id="UP000290288"/>
    </source>
</evidence>
<evidence type="ECO:0000256" key="4">
    <source>
        <dbReference type="ARBA" id="ARBA00022490"/>
    </source>
</evidence>
<evidence type="ECO:0000256" key="10">
    <source>
        <dbReference type="RuleBase" id="RU003802"/>
    </source>
</evidence>
<dbReference type="GO" id="GO:0006950">
    <property type="term" value="P:response to stress"/>
    <property type="evidence" value="ECO:0007669"/>
    <property type="project" value="UniProtKB-ARBA"/>
</dbReference>
<evidence type="ECO:0000256" key="7">
    <source>
        <dbReference type="ARBA" id="ARBA00022691"/>
    </source>
</evidence>
<gene>
    <name evidence="11" type="ORF">EST38_g1926</name>
</gene>
<comment type="function">
    <text evidence="9">Initiates the repair of damaged proteins by catalyzing methyl esterification of L-isoaspartyl and D-aspartyl residues produced by spontaneous isomerization and racemization of L-aspartyl and L-asparaginyl residues in aging peptides and proteins.</text>
</comment>
<dbReference type="SUPFAM" id="SSF53335">
    <property type="entry name" value="S-adenosyl-L-methionine-dependent methyltransferases"/>
    <property type="match status" value="1"/>
</dbReference>
<keyword evidence="6 10" id="KW-0808">Transferase</keyword>
<dbReference type="EMBL" id="SDEE01000029">
    <property type="protein sequence ID" value="RXW23927.1"/>
    <property type="molecule type" value="Genomic_DNA"/>
</dbReference>
<sequence length="226" mass="24294">MAWRCSGATNAELIANLRSKEILHSDRVAKAMTTVDRANYVLDKEDAYEDSPQSIGHGATISAPHMHGYASEHLLPYLNPGAKVLDVGSGSGYLAAVLYHLVGEGGKVVGIDHIPELVDWSVENLKKDGLGKVLDSKEIEMIAGDGRLGYAAGGPYDAIHVGAAAPTVPPALLEQLASPGRMFIPVGNFMQSIEQIDKDENGNVTTKRIMAVRYVPLTDRDKQVDF</sequence>
<dbReference type="Pfam" id="PF01135">
    <property type="entry name" value="PCMT"/>
    <property type="match status" value="1"/>
</dbReference>
<evidence type="ECO:0000313" key="11">
    <source>
        <dbReference type="EMBL" id="RXW23927.1"/>
    </source>
</evidence>
<dbReference type="Gene3D" id="3.40.50.150">
    <property type="entry name" value="Vaccinia Virus protein VP39"/>
    <property type="match status" value="1"/>
</dbReference>
<comment type="similarity">
    <text evidence="2 10">Belongs to the methyltransferase superfamily. L-isoaspartyl/D-aspartyl protein methyltransferase family.</text>
</comment>
<evidence type="ECO:0000256" key="5">
    <source>
        <dbReference type="ARBA" id="ARBA00022603"/>
    </source>
</evidence>
<keyword evidence="12" id="KW-1185">Reference proteome</keyword>
<evidence type="ECO:0000256" key="6">
    <source>
        <dbReference type="ARBA" id="ARBA00022679"/>
    </source>
</evidence>
<dbReference type="GO" id="GO:0004719">
    <property type="term" value="F:protein-L-isoaspartate (D-aspartate) O-methyltransferase activity"/>
    <property type="evidence" value="ECO:0007669"/>
    <property type="project" value="UniProtKB-UniRule"/>
</dbReference>
<accession>A0A4Q2DU81</accession>
<dbReference type="Proteomes" id="UP000290288">
    <property type="component" value="Unassembled WGS sequence"/>
</dbReference>
<evidence type="ECO:0000256" key="8">
    <source>
        <dbReference type="ARBA" id="ARBA00035815"/>
    </source>
</evidence>
<organism evidence="11 12">
    <name type="scientific">Candolleomyces aberdarensis</name>
    <dbReference type="NCBI Taxonomy" id="2316362"/>
    <lineage>
        <taxon>Eukaryota</taxon>
        <taxon>Fungi</taxon>
        <taxon>Dikarya</taxon>
        <taxon>Basidiomycota</taxon>
        <taxon>Agaricomycotina</taxon>
        <taxon>Agaricomycetes</taxon>
        <taxon>Agaricomycetidae</taxon>
        <taxon>Agaricales</taxon>
        <taxon>Agaricineae</taxon>
        <taxon>Psathyrellaceae</taxon>
        <taxon>Candolleomyces</taxon>
    </lineage>
</organism>
<dbReference type="NCBIfam" id="TIGR00080">
    <property type="entry name" value="pimt"/>
    <property type="match status" value="1"/>
</dbReference>
<dbReference type="FunFam" id="3.40.50.150:FF:000235">
    <property type="entry name" value="Protein-L-isoaspartate O-methyltransferase"/>
    <property type="match status" value="1"/>
</dbReference>
<dbReference type="GO" id="GO:0032259">
    <property type="term" value="P:methylation"/>
    <property type="evidence" value="ECO:0007669"/>
    <property type="project" value="UniProtKB-KW"/>
</dbReference>
<dbReference type="AlphaFoldDB" id="A0A4Q2DU81"/>